<dbReference type="GO" id="GO:0004222">
    <property type="term" value="F:metalloendopeptidase activity"/>
    <property type="evidence" value="ECO:0007669"/>
    <property type="project" value="InterPro"/>
</dbReference>
<feature type="domain" description="DUF2510" evidence="10">
    <location>
        <begin position="5"/>
        <end position="36"/>
    </location>
</feature>
<evidence type="ECO:0000256" key="3">
    <source>
        <dbReference type="ARBA" id="ARBA00022801"/>
    </source>
</evidence>
<gene>
    <name evidence="11" type="ORF">GNZ18_05395</name>
</gene>
<reference evidence="11 12" key="1">
    <citation type="submission" date="2019-11" db="EMBL/GenBank/DDBJ databases">
        <authorList>
            <person name="Cao P."/>
        </authorList>
    </citation>
    <scope>NUCLEOTIDE SEQUENCE [LARGE SCALE GENOMIC DNA]</scope>
    <source>
        <strain evidence="11 12">NEAU-AAG5</strain>
    </source>
</reference>
<dbReference type="Pfam" id="PF01435">
    <property type="entry name" value="Peptidase_M48"/>
    <property type="match status" value="1"/>
</dbReference>
<keyword evidence="5 6" id="KW-0482">Metalloprotease</keyword>
<evidence type="ECO:0000256" key="7">
    <source>
        <dbReference type="SAM" id="MobiDB-lite"/>
    </source>
</evidence>
<dbReference type="Proteomes" id="UP000432015">
    <property type="component" value="Unassembled WGS sequence"/>
</dbReference>
<dbReference type="GO" id="GO:0006508">
    <property type="term" value="P:proteolysis"/>
    <property type="evidence" value="ECO:0007669"/>
    <property type="project" value="UniProtKB-KW"/>
</dbReference>
<dbReference type="RefSeq" id="WP_156214997.1">
    <property type="nucleotide sequence ID" value="NZ_WOFH01000002.1"/>
</dbReference>
<keyword evidence="8" id="KW-1133">Transmembrane helix</keyword>
<evidence type="ECO:0000259" key="10">
    <source>
        <dbReference type="Pfam" id="PF10708"/>
    </source>
</evidence>
<evidence type="ECO:0000313" key="11">
    <source>
        <dbReference type="EMBL" id="MUN36034.1"/>
    </source>
</evidence>
<evidence type="ECO:0000259" key="9">
    <source>
        <dbReference type="Pfam" id="PF01435"/>
    </source>
</evidence>
<evidence type="ECO:0000256" key="1">
    <source>
        <dbReference type="ARBA" id="ARBA00022670"/>
    </source>
</evidence>
<dbReference type="Pfam" id="PF10708">
    <property type="entry name" value="DUF2510"/>
    <property type="match status" value="1"/>
</dbReference>
<feature type="compositionally biased region" description="Basic and acidic residues" evidence="7">
    <location>
        <begin position="25"/>
        <end position="36"/>
    </location>
</feature>
<keyword evidence="2" id="KW-0479">Metal-binding</keyword>
<keyword evidence="8" id="KW-0812">Transmembrane</keyword>
<dbReference type="EMBL" id="WOFH01000002">
    <property type="protein sequence ID" value="MUN36034.1"/>
    <property type="molecule type" value="Genomic_DNA"/>
</dbReference>
<feature type="compositionally biased region" description="Pro residues" evidence="7">
    <location>
        <begin position="44"/>
        <end position="58"/>
    </location>
</feature>
<comment type="caution">
    <text evidence="11">The sequence shown here is derived from an EMBL/GenBank/DDBJ whole genome shotgun (WGS) entry which is preliminary data.</text>
</comment>
<organism evidence="11 12">
    <name type="scientific">Actinomadura litoris</name>
    <dbReference type="NCBI Taxonomy" id="2678616"/>
    <lineage>
        <taxon>Bacteria</taxon>
        <taxon>Bacillati</taxon>
        <taxon>Actinomycetota</taxon>
        <taxon>Actinomycetes</taxon>
        <taxon>Streptosporangiales</taxon>
        <taxon>Thermomonosporaceae</taxon>
        <taxon>Actinomadura</taxon>
    </lineage>
</organism>
<evidence type="ECO:0000256" key="2">
    <source>
        <dbReference type="ARBA" id="ARBA00022723"/>
    </source>
</evidence>
<evidence type="ECO:0000313" key="12">
    <source>
        <dbReference type="Proteomes" id="UP000432015"/>
    </source>
</evidence>
<dbReference type="InterPro" id="IPR001915">
    <property type="entry name" value="Peptidase_M48"/>
</dbReference>
<keyword evidence="1 6" id="KW-0645">Protease</keyword>
<dbReference type="Gene3D" id="3.30.2010.10">
    <property type="entry name" value="Metalloproteases ('zincins'), catalytic domain"/>
    <property type="match status" value="1"/>
</dbReference>
<keyword evidence="4 6" id="KW-0862">Zinc</keyword>
<evidence type="ECO:0000256" key="5">
    <source>
        <dbReference type="ARBA" id="ARBA00023049"/>
    </source>
</evidence>
<feature type="transmembrane region" description="Helical" evidence="8">
    <location>
        <begin position="148"/>
        <end position="170"/>
    </location>
</feature>
<feature type="transmembrane region" description="Helical" evidence="8">
    <location>
        <begin position="176"/>
        <end position="195"/>
    </location>
</feature>
<feature type="compositionally biased region" description="Pro residues" evidence="7">
    <location>
        <begin position="72"/>
        <end position="83"/>
    </location>
</feature>
<evidence type="ECO:0000256" key="4">
    <source>
        <dbReference type="ARBA" id="ARBA00022833"/>
    </source>
</evidence>
<feature type="compositionally biased region" description="Low complexity" evidence="7">
    <location>
        <begin position="95"/>
        <end position="107"/>
    </location>
</feature>
<dbReference type="GO" id="GO:0046872">
    <property type="term" value="F:metal ion binding"/>
    <property type="evidence" value="ECO:0007669"/>
    <property type="project" value="UniProtKB-KW"/>
</dbReference>
<comment type="similarity">
    <text evidence="6">Belongs to the peptidase M48 family.</text>
</comment>
<keyword evidence="3 6" id="KW-0378">Hydrolase</keyword>
<accession>A0A7K1KV27</accession>
<feature type="domain" description="Peptidase M48" evidence="9">
    <location>
        <begin position="224"/>
        <end position="378"/>
    </location>
</feature>
<dbReference type="AlphaFoldDB" id="A0A7K1KV27"/>
<sequence length="416" mass="43694">MSAEPGWYPDPHWMGRERYWDGDVWTDRSRPYEGKPARAHRPASNPPPAPLGPLPSPEPAARRSPPKTADLPRPPRPTAPRLPPDGETTSNARTGDGPADNAPAGADPPDDGPAGDGPADEAPAEAAPPPPDLVKAAPRPAPTPQRGAAIGLPVVLGVEAVAVAPAAYALHLLWPLWGPAALVGGWVLVTLLALAPSTARHVYGHRAAAESEAALIAEAWRDVRHRLGLDPRTYRLLVTDSGELTACAPAGRVITVTSHSASALSAEQLAGVLAHEVGHAFGARLLPVFVHAQLALPNRAAQWVLRALWSPVGPMWRRAVGWHRPAGFLPVLLFAAFACAGSLLVAVPAAAASAAALVARLFSAPSDGRADAVAIRAGLGPDLLSAMERTLQEASERGEVPVRLARRTHRLRRRLS</sequence>
<evidence type="ECO:0000256" key="6">
    <source>
        <dbReference type="RuleBase" id="RU003983"/>
    </source>
</evidence>
<feature type="region of interest" description="Disordered" evidence="7">
    <location>
        <begin position="25"/>
        <end position="143"/>
    </location>
</feature>
<name>A0A7K1KV27_9ACTN</name>
<feature type="transmembrane region" description="Helical" evidence="8">
    <location>
        <begin position="327"/>
        <end position="351"/>
    </location>
</feature>
<evidence type="ECO:0000256" key="8">
    <source>
        <dbReference type="SAM" id="Phobius"/>
    </source>
</evidence>
<protein>
    <submittedName>
        <fullName evidence="11">DUF2510 domain-containing protein</fullName>
    </submittedName>
</protein>
<dbReference type="InterPro" id="IPR018929">
    <property type="entry name" value="DUF2510"/>
</dbReference>
<feature type="compositionally biased region" description="Low complexity" evidence="7">
    <location>
        <begin position="62"/>
        <end position="71"/>
    </location>
</feature>
<keyword evidence="12" id="KW-1185">Reference proteome</keyword>
<comment type="cofactor">
    <cofactor evidence="6">
        <name>Zn(2+)</name>
        <dbReference type="ChEBI" id="CHEBI:29105"/>
    </cofactor>
    <text evidence="6">Binds 1 zinc ion per subunit.</text>
</comment>
<keyword evidence="8" id="KW-0472">Membrane</keyword>
<proteinExistence type="inferred from homology"/>